<sequence length="112" mass="12518">MILRLWRGETAPDRTEPYRRLLTEEIAPAILDRGVPGLRELGVWGRDPRELDPAAAGETLTVMTFDDWAAVAAFTGGDPSASVVPPAARRLLSRFDQHSRHYQRLATFPPPR</sequence>
<evidence type="ECO:0000313" key="2">
    <source>
        <dbReference type="Proteomes" id="UP001165283"/>
    </source>
</evidence>
<organism evidence="1 2">
    <name type="scientific">Pseudonocardia humida</name>
    <dbReference type="NCBI Taxonomy" id="2800819"/>
    <lineage>
        <taxon>Bacteria</taxon>
        <taxon>Bacillati</taxon>
        <taxon>Actinomycetota</taxon>
        <taxon>Actinomycetes</taxon>
        <taxon>Pseudonocardiales</taxon>
        <taxon>Pseudonocardiaceae</taxon>
        <taxon>Pseudonocardia</taxon>
    </lineage>
</organism>
<dbReference type="RefSeq" id="WP_252438385.1">
    <property type="nucleotide sequence ID" value="NZ_JAGSOV010000028.1"/>
</dbReference>
<evidence type="ECO:0000313" key="1">
    <source>
        <dbReference type="EMBL" id="MCO1656041.1"/>
    </source>
</evidence>
<keyword evidence="2" id="KW-1185">Reference proteome</keyword>
<protein>
    <recommendedName>
        <fullName evidence="3">Antibiotic biosynthesis monooxygenase</fullName>
    </recommendedName>
</protein>
<dbReference type="Proteomes" id="UP001165283">
    <property type="component" value="Unassembled WGS sequence"/>
</dbReference>
<dbReference type="EMBL" id="JAGSOV010000028">
    <property type="protein sequence ID" value="MCO1656041.1"/>
    <property type="molecule type" value="Genomic_DNA"/>
</dbReference>
<evidence type="ECO:0008006" key="3">
    <source>
        <dbReference type="Google" id="ProtNLM"/>
    </source>
</evidence>
<accession>A0ABT0ZZ77</accession>
<reference evidence="1" key="1">
    <citation type="submission" date="2021-04" db="EMBL/GenBank/DDBJ databases">
        <title>Pseudonocardia sp. nov., isolated from sandy soil of mangrove forest.</title>
        <authorList>
            <person name="Zan Z."/>
            <person name="Huang R."/>
            <person name="Liu W."/>
        </authorList>
    </citation>
    <scope>NUCLEOTIDE SEQUENCE</scope>
    <source>
        <strain evidence="1">S2-4</strain>
    </source>
</reference>
<comment type="caution">
    <text evidence="1">The sequence shown here is derived from an EMBL/GenBank/DDBJ whole genome shotgun (WGS) entry which is preliminary data.</text>
</comment>
<name>A0ABT0ZZ77_9PSEU</name>
<proteinExistence type="predicted"/>
<gene>
    <name evidence="1" type="ORF">KDL28_13360</name>
</gene>